<dbReference type="GO" id="GO:0032259">
    <property type="term" value="P:methylation"/>
    <property type="evidence" value="ECO:0007669"/>
    <property type="project" value="UniProtKB-KW"/>
</dbReference>
<dbReference type="GO" id="GO:0006370">
    <property type="term" value="P:7-methylguanosine mRNA capping"/>
    <property type="evidence" value="ECO:0007669"/>
    <property type="project" value="UniProtKB-UniRule"/>
</dbReference>
<dbReference type="EMBL" id="UYRV01104557">
    <property type="protein sequence ID" value="VDN19688.1"/>
    <property type="molecule type" value="Genomic_DNA"/>
</dbReference>
<organism evidence="2 3">
    <name type="scientific">Cylicostephanus goldi</name>
    <name type="common">Nematode worm</name>
    <dbReference type="NCBI Taxonomy" id="71465"/>
    <lineage>
        <taxon>Eukaryota</taxon>
        <taxon>Metazoa</taxon>
        <taxon>Ecdysozoa</taxon>
        <taxon>Nematoda</taxon>
        <taxon>Chromadorea</taxon>
        <taxon>Rhabditida</taxon>
        <taxon>Rhabditina</taxon>
        <taxon>Rhabditomorpha</taxon>
        <taxon>Strongyloidea</taxon>
        <taxon>Strongylidae</taxon>
        <taxon>Cylicostephanus</taxon>
    </lineage>
</organism>
<dbReference type="GO" id="GO:0004483">
    <property type="term" value="F:methyltransferase cap1 activity"/>
    <property type="evidence" value="ECO:0007669"/>
    <property type="project" value="UniProtKB-UniRule"/>
</dbReference>
<dbReference type="PANTHER" id="PTHR16121:SF0">
    <property type="entry name" value="CAP-SPECIFIC MRNA (NUCLEOSIDE-2'-O-)-METHYLTRANSFERASE 1"/>
    <property type="match status" value="1"/>
</dbReference>
<sequence length="312" mass="36713">MYVAYEQISLHKPHTSRPANSERYIICRGLRKNYSDAIRDYLKRVNLKLDELTKSNSSQDVNSIVPLETLRNDEAFRSYLTGHNEHIASRQSTYLQKYLTYAKNSSLIDKDQDAVFVWKKHWEKLDNNLMRIPDRTVLLVERATTYKLVDKRLETVAAESLVRILDAAVINGDDVSGLVYSKRLQAAKKFCLALKLVRRRFSRLRHSGEEVLIYEEHGNLLMCKALRVARLLKESWKMGWSCSRQMLYAFNPHRPDLGSFFEPQWEEYVLAPSFFFHRCSYFVWRNFDFMGFDISEHVANDPCTVRFSMRET</sequence>
<keyword evidence="1" id="KW-0808">Transferase</keyword>
<protein>
    <recommendedName>
        <fullName evidence="1">Cap-specific mRNA (nucleoside-2'-O-)-methyltransferase 1</fullName>
        <ecNumber evidence="1">2.1.1.57</ecNumber>
    </recommendedName>
    <alternativeName>
        <fullName evidence="1">Cap1 2'O-ribose methyltransferase 1</fullName>
    </alternativeName>
</protein>
<reference evidence="2 3" key="1">
    <citation type="submission" date="2018-11" db="EMBL/GenBank/DDBJ databases">
        <authorList>
            <consortium name="Pathogen Informatics"/>
        </authorList>
    </citation>
    <scope>NUCLEOTIDE SEQUENCE [LARGE SCALE GENOMIC DNA]</scope>
</reference>
<accession>A0A3P7MB76</accession>
<keyword evidence="1" id="KW-0539">Nucleus</keyword>
<dbReference type="GO" id="GO:0016556">
    <property type="term" value="P:mRNA modification"/>
    <property type="evidence" value="ECO:0007669"/>
    <property type="project" value="UniProtKB-UniRule"/>
</dbReference>
<keyword evidence="1" id="KW-0507">mRNA processing</keyword>
<dbReference type="GO" id="GO:0005634">
    <property type="term" value="C:nucleus"/>
    <property type="evidence" value="ECO:0007669"/>
    <property type="project" value="UniProtKB-SubCell"/>
</dbReference>
<keyword evidence="1" id="KW-0949">S-adenosyl-L-methionine</keyword>
<dbReference type="GO" id="GO:0005737">
    <property type="term" value="C:cytoplasm"/>
    <property type="evidence" value="ECO:0007669"/>
    <property type="project" value="TreeGrafter"/>
</dbReference>
<comment type="catalytic activity">
    <reaction evidence="1">
        <text>a 5'-end (N(7)-methyl 5'-triphosphoguanosine)-ribonucleoside in mRNA + S-adenosyl-L-methionine = a 5'-end (N(7)-methyl 5'-triphosphoguanosine)-(2'-O-methyl-ribonucleoside) in mRNA + S-adenosyl-L-homocysteine + H(+)</text>
        <dbReference type="Rhea" id="RHEA:67020"/>
        <dbReference type="Rhea" id="RHEA-COMP:17167"/>
        <dbReference type="Rhea" id="RHEA-COMP:17168"/>
        <dbReference type="ChEBI" id="CHEBI:15378"/>
        <dbReference type="ChEBI" id="CHEBI:57856"/>
        <dbReference type="ChEBI" id="CHEBI:59789"/>
        <dbReference type="ChEBI" id="CHEBI:156461"/>
        <dbReference type="ChEBI" id="CHEBI:167609"/>
        <dbReference type="EC" id="2.1.1.57"/>
    </reaction>
</comment>
<dbReference type="InterPro" id="IPR050851">
    <property type="entry name" value="mRNA_Cap_2O-Ribose_MeTrfase"/>
</dbReference>
<proteinExistence type="predicted"/>
<dbReference type="PANTHER" id="PTHR16121">
    <property type="entry name" value="CAP-SPECIFIC MRNA (NUCLEOSIDE-2'-O-)-METHYLTRANSFERASE 1-RELATED"/>
    <property type="match status" value="1"/>
</dbReference>
<evidence type="ECO:0000313" key="2">
    <source>
        <dbReference type="EMBL" id="VDN19688.1"/>
    </source>
</evidence>
<dbReference type="EC" id="2.1.1.57" evidence="1"/>
<keyword evidence="1" id="KW-0489">Methyltransferase</keyword>
<name>A0A3P7MB76_CYLGO</name>
<keyword evidence="3" id="KW-1185">Reference proteome</keyword>
<dbReference type="Gene3D" id="3.40.50.12760">
    <property type="match status" value="1"/>
</dbReference>
<evidence type="ECO:0000256" key="1">
    <source>
        <dbReference type="RuleBase" id="RU368012"/>
    </source>
</evidence>
<comment type="function">
    <text evidence="1">S-adenosyl-L-methionine-dependent methyltransferase that mediates RNA cap1 2'-O-ribose methylation to the 5'-cap structure of RNAs. Methylates the ribose of the first nucleotide of a m(7)GpppG-capped mRNA to produce m(7)GpppNmp (cap1).</text>
</comment>
<dbReference type="OrthoDB" id="10251234at2759"/>
<keyword evidence="1" id="KW-0506">mRNA capping</keyword>
<gene>
    <name evidence="2" type="ORF">CGOC_LOCUS8634</name>
</gene>
<dbReference type="GO" id="GO:0003676">
    <property type="term" value="F:nucleic acid binding"/>
    <property type="evidence" value="ECO:0007669"/>
    <property type="project" value="UniProtKB-UniRule"/>
</dbReference>
<evidence type="ECO:0000313" key="3">
    <source>
        <dbReference type="Proteomes" id="UP000271889"/>
    </source>
</evidence>
<comment type="subcellular location">
    <subcellularLocation>
        <location evidence="1">Nucleus</location>
    </subcellularLocation>
</comment>
<dbReference type="AlphaFoldDB" id="A0A3P7MB76"/>
<dbReference type="Proteomes" id="UP000271889">
    <property type="component" value="Unassembled WGS sequence"/>
</dbReference>